<name>A0A8J9ZRP3_BRALA</name>
<reference evidence="1" key="1">
    <citation type="submission" date="2022-01" db="EMBL/GenBank/DDBJ databases">
        <authorList>
            <person name="Braso-Vives M."/>
        </authorList>
    </citation>
    <scope>NUCLEOTIDE SEQUENCE</scope>
</reference>
<evidence type="ECO:0000313" key="2">
    <source>
        <dbReference type="Proteomes" id="UP000838412"/>
    </source>
</evidence>
<protein>
    <submittedName>
        <fullName evidence="1">Hypp2109 protein</fullName>
    </submittedName>
</protein>
<proteinExistence type="predicted"/>
<dbReference type="AlphaFoldDB" id="A0A8J9ZRP3"/>
<evidence type="ECO:0000313" key="1">
    <source>
        <dbReference type="EMBL" id="CAH1258923.1"/>
    </source>
</evidence>
<accession>A0A8J9ZRP3</accession>
<dbReference type="EMBL" id="OV696688">
    <property type="protein sequence ID" value="CAH1258923.1"/>
    <property type="molecule type" value="Genomic_DNA"/>
</dbReference>
<keyword evidence="2" id="KW-1185">Reference proteome</keyword>
<sequence>MLQCISTGENAYLTSLHGWAYYKVRASGTMTSSNIKSTCEAAGLIMPCTQAPTCPPTSSICVNTGLGGCGAPMRDISDALCDYTYTHDARDCPEMEGIFTHYSHYSFQGESVGVQPITNPGSYLDGADYSDQFALCADAGLRNNNPCPPNWDYDDFGHYFICNGYGRADPDPYRCESFSCPFGWSCQDVGQLSFMCGAHV</sequence>
<organism evidence="1 2">
    <name type="scientific">Branchiostoma lanceolatum</name>
    <name type="common">Common lancelet</name>
    <name type="synonym">Amphioxus lanceolatum</name>
    <dbReference type="NCBI Taxonomy" id="7740"/>
    <lineage>
        <taxon>Eukaryota</taxon>
        <taxon>Metazoa</taxon>
        <taxon>Chordata</taxon>
        <taxon>Cephalochordata</taxon>
        <taxon>Leptocardii</taxon>
        <taxon>Amphioxiformes</taxon>
        <taxon>Branchiostomatidae</taxon>
        <taxon>Branchiostoma</taxon>
    </lineage>
</organism>
<gene>
    <name evidence="1" type="primary">Hypp2109</name>
    <name evidence="1" type="ORF">BLAG_LOCUS16337</name>
</gene>
<dbReference type="Proteomes" id="UP000838412">
    <property type="component" value="Chromosome 3"/>
</dbReference>